<dbReference type="Gene3D" id="3.40.50.300">
    <property type="entry name" value="P-loop containing nucleotide triphosphate hydrolases"/>
    <property type="match status" value="1"/>
</dbReference>
<dbReference type="RefSeq" id="WP_094091900.1">
    <property type="nucleotide sequence ID" value="NZ_CP016397.1"/>
</dbReference>
<sequence length="223" mass="25178">MLFLFIAGASASGKTEIANKVVEMLHQIKIKAAILSMDHYYKSQQERGGIVEINFDVPEACNWELLESQLQLLSEGQIIHRPTYCFLAKDRLEKTQTIDPKEVQVVVIEGILALHKVKEINLPNKLSVFVETDSYRAILARRKERDQRSRATSPEETEARERSTVGPAFFSFIAPSKTHANLTVTNNTEGPGKTGIEKAAEEVMDKIKETNPELFLTVEMRFT</sequence>
<dbReference type="PANTHER" id="PTHR10285">
    <property type="entry name" value="URIDINE KINASE"/>
    <property type="match status" value="1"/>
</dbReference>
<dbReference type="OrthoDB" id="5645394at2"/>
<feature type="region of interest" description="Disordered" evidence="1">
    <location>
        <begin position="142"/>
        <end position="163"/>
    </location>
</feature>
<evidence type="ECO:0000313" key="3">
    <source>
        <dbReference type="EMBL" id="ASQ47127.1"/>
    </source>
</evidence>
<keyword evidence="3" id="KW-0418">Kinase</keyword>
<dbReference type="GO" id="GO:0005524">
    <property type="term" value="F:ATP binding"/>
    <property type="evidence" value="ECO:0007669"/>
    <property type="project" value="InterPro"/>
</dbReference>
<evidence type="ECO:0000256" key="1">
    <source>
        <dbReference type="SAM" id="MobiDB-lite"/>
    </source>
</evidence>
<dbReference type="InterPro" id="IPR006083">
    <property type="entry name" value="PRK/URK"/>
</dbReference>
<dbReference type="GO" id="GO:0004849">
    <property type="term" value="F:uridine kinase activity"/>
    <property type="evidence" value="ECO:0007669"/>
    <property type="project" value="UniProtKB-EC"/>
</dbReference>
<feature type="domain" description="Phosphoribulokinase/uridine kinase" evidence="2">
    <location>
        <begin position="6"/>
        <end position="185"/>
    </location>
</feature>
<name>A0A222P5N6_9GAMM</name>
<dbReference type="Pfam" id="PF00485">
    <property type="entry name" value="PRK"/>
    <property type="match status" value="1"/>
</dbReference>
<gene>
    <name evidence="3" type="primary">udk_2</name>
    <name evidence="3" type="ORF">clem_12970</name>
</gene>
<evidence type="ECO:0000313" key="4">
    <source>
        <dbReference type="Proteomes" id="UP000201728"/>
    </source>
</evidence>
<dbReference type="InterPro" id="IPR027417">
    <property type="entry name" value="P-loop_NTPase"/>
</dbReference>
<protein>
    <submittedName>
        <fullName evidence="3">Uridine kinase</fullName>
        <ecNumber evidence="3">2.7.1.48</ecNumber>
    </submittedName>
</protein>
<keyword evidence="4" id="KW-1185">Reference proteome</keyword>
<dbReference type="AlphaFoldDB" id="A0A222P5N6"/>
<evidence type="ECO:0000259" key="2">
    <source>
        <dbReference type="Pfam" id="PF00485"/>
    </source>
</evidence>
<dbReference type="PRINTS" id="PR00988">
    <property type="entry name" value="URIDINKINASE"/>
</dbReference>
<dbReference type="EMBL" id="CP016397">
    <property type="protein sequence ID" value="ASQ47127.1"/>
    <property type="molecule type" value="Genomic_DNA"/>
</dbReference>
<dbReference type="SUPFAM" id="SSF52540">
    <property type="entry name" value="P-loop containing nucleoside triphosphate hydrolases"/>
    <property type="match status" value="1"/>
</dbReference>
<keyword evidence="3" id="KW-0808">Transferase</keyword>
<dbReference type="EC" id="2.7.1.48" evidence="3"/>
<organism evidence="3 4">
    <name type="scientific">Legionella clemsonensis</name>
    <dbReference type="NCBI Taxonomy" id="1867846"/>
    <lineage>
        <taxon>Bacteria</taxon>
        <taxon>Pseudomonadati</taxon>
        <taxon>Pseudomonadota</taxon>
        <taxon>Gammaproteobacteria</taxon>
        <taxon>Legionellales</taxon>
        <taxon>Legionellaceae</taxon>
        <taxon>Legionella</taxon>
    </lineage>
</organism>
<reference evidence="4" key="1">
    <citation type="submission" date="2016-07" db="EMBL/GenBank/DDBJ databases">
        <authorList>
            <person name="Florea S."/>
            <person name="Webb J.S."/>
            <person name="Jaromczyk J."/>
            <person name="Schardl C.L."/>
        </authorList>
    </citation>
    <scope>NUCLEOTIDE SEQUENCE [LARGE SCALE GENOMIC DNA]</scope>
    <source>
        <strain evidence="4">CDC-D5610</strain>
    </source>
</reference>
<dbReference type="KEGG" id="lcd:clem_12970"/>
<proteinExistence type="predicted"/>
<dbReference type="Proteomes" id="UP000201728">
    <property type="component" value="Chromosome"/>
</dbReference>
<accession>A0A222P5N6</accession>